<name>A0A2P2PHB6_RHIMU</name>
<evidence type="ECO:0000313" key="1">
    <source>
        <dbReference type="EMBL" id="MBX54041.1"/>
    </source>
</evidence>
<organism evidence="1">
    <name type="scientific">Rhizophora mucronata</name>
    <name type="common">Asiatic mangrove</name>
    <dbReference type="NCBI Taxonomy" id="61149"/>
    <lineage>
        <taxon>Eukaryota</taxon>
        <taxon>Viridiplantae</taxon>
        <taxon>Streptophyta</taxon>
        <taxon>Embryophyta</taxon>
        <taxon>Tracheophyta</taxon>
        <taxon>Spermatophyta</taxon>
        <taxon>Magnoliopsida</taxon>
        <taxon>eudicotyledons</taxon>
        <taxon>Gunneridae</taxon>
        <taxon>Pentapetalae</taxon>
        <taxon>rosids</taxon>
        <taxon>fabids</taxon>
        <taxon>Malpighiales</taxon>
        <taxon>Rhizophoraceae</taxon>
        <taxon>Rhizophora</taxon>
    </lineage>
</organism>
<dbReference type="AlphaFoldDB" id="A0A2P2PHB6"/>
<sequence length="23" mass="2823">MLSYNEIFWLRLECEYILKSSKG</sequence>
<accession>A0A2P2PHB6</accession>
<protein>
    <submittedName>
        <fullName evidence="1">Uncharacterized protein</fullName>
    </submittedName>
</protein>
<proteinExistence type="predicted"/>
<reference evidence="1" key="1">
    <citation type="submission" date="2018-02" db="EMBL/GenBank/DDBJ databases">
        <title>Rhizophora mucronata_Transcriptome.</title>
        <authorList>
            <person name="Meera S.P."/>
            <person name="Sreeshan A."/>
            <person name="Augustine A."/>
        </authorList>
    </citation>
    <scope>NUCLEOTIDE SEQUENCE</scope>
    <source>
        <tissue evidence="1">Leaf</tissue>
    </source>
</reference>
<dbReference type="EMBL" id="GGEC01073557">
    <property type="protein sequence ID" value="MBX54041.1"/>
    <property type="molecule type" value="Transcribed_RNA"/>
</dbReference>